<dbReference type="EMBL" id="GG738848">
    <property type="protein sequence ID" value="EFC49254.1"/>
    <property type="molecule type" value="Genomic_DNA"/>
</dbReference>
<dbReference type="eggNOG" id="KOG3589">
    <property type="taxonomic scope" value="Eukaryota"/>
</dbReference>
<dbReference type="OrthoDB" id="10266999at2759"/>
<dbReference type="Gene3D" id="3.30.530.20">
    <property type="match status" value="1"/>
</dbReference>
<keyword evidence="4" id="KW-1185">Reference proteome</keyword>
<dbReference type="KEGG" id="ngr:NAEGRDRAFT_62767"/>
<evidence type="ECO:0000313" key="4">
    <source>
        <dbReference type="Proteomes" id="UP000006671"/>
    </source>
</evidence>
<dbReference type="PROSITE" id="PS50132">
    <property type="entry name" value="RGS"/>
    <property type="match status" value="1"/>
</dbReference>
<dbReference type="InParanoid" id="D2V158"/>
<dbReference type="InterPro" id="IPR016137">
    <property type="entry name" value="RGS"/>
</dbReference>
<dbReference type="SUPFAM" id="SSF48097">
    <property type="entry name" value="Regulator of G-protein signaling, RGS"/>
    <property type="match status" value="1"/>
</dbReference>
<dbReference type="OMA" id="FSFMSFN"/>
<dbReference type="PRINTS" id="PR01301">
    <property type="entry name" value="RGSPROTEIN"/>
</dbReference>
<accession>D2V158</accession>
<feature type="region of interest" description="Disordered" evidence="1">
    <location>
        <begin position="373"/>
        <end position="420"/>
    </location>
</feature>
<protein>
    <submittedName>
        <fullName evidence="3">Predicted protein</fullName>
    </submittedName>
</protein>
<dbReference type="SUPFAM" id="SSF55961">
    <property type="entry name" value="Bet v1-like"/>
    <property type="match status" value="1"/>
</dbReference>
<evidence type="ECO:0000256" key="1">
    <source>
        <dbReference type="SAM" id="MobiDB-lite"/>
    </source>
</evidence>
<dbReference type="RefSeq" id="XP_002681998.1">
    <property type="nucleotide sequence ID" value="XM_002681952.1"/>
</dbReference>
<evidence type="ECO:0000259" key="2">
    <source>
        <dbReference type="PROSITE" id="PS50132"/>
    </source>
</evidence>
<dbReference type="InterPro" id="IPR044926">
    <property type="entry name" value="RGS_subdomain_2"/>
</dbReference>
<reference evidence="3 4" key="1">
    <citation type="journal article" date="2010" name="Cell">
        <title>The genome of Naegleria gruberi illuminates early eukaryotic versatility.</title>
        <authorList>
            <person name="Fritz-Laylin L.K."/>
            <person name="Prochnik S.E."/>
            <person name="Ginger M.L."/>
            <person name="Dacks J.B."/>
            <person name="Carpenter M.L."/>
            <person name="Field M.C."/>
            <person name="Kuo A."/>
            <person name="Paredez A."/>
            <person name="Chapman J."/>
            <person name="Pham J."/>
            <person name="Shu S."/>
            <person name="Neupane R."/>
            <person name="Cipriano M."/>
            <person name="Mancuso J."/>
            <person name="Tu H."/>
            <person name="Salamov A."/>
            <person name="Lindquist E."/>
            <person name="Shapiro H."/>
            <person name="Lucas S."/>
            <person name="Grigoriev I.V."/>
            <person name="Cande W.Z."/>
            <person name="Fulton C."/>
            <person name="Rokhsar D.S."/>
            <person name="Dawson S.C."/>
        </authorList>
    </citation>
    <scope>NUCLEOTIDE SEQUENCE [LARGE SCALE GENOMIC DNA]</scope>
    <source>
        <strain evidence="3 4">NEG-M</strain>
    </source>
</reference>
<gene>
    <name evidence="3" type="ORF">NAEGRDRAFT_62767</name>
</gene>
<sequence length="520" mass="60632">MKLHRRHNSSTINLEQLSQTYEFPFEAIFDVPEAKEEFRLYLKKEHNEEPFMFFEDVEEFKRLKFEENKTKKAITILKTYILPNSQHEINISSQQRQSIIEEFEKVSQLLNDKHLLVNEGIYDEVQTSVFYSLKNDNYPRFTSSTHFKNFIKHKDAAFISSIAVKKSTKYMEYIPKFDGLVTDRDITFFSFMSFNFDMDVWDEVNIAKGGKRACYMSKKEFHFNDKSIESLTEHNHFQKENGKLLKQVFILPCTKEEAFTVFSHTHLRKEIMGLEGINQIDFIPISPQNKYAHSITHLQINMKGFSWILKPRDAVVALTSVVDTKRGCYSLMLKSTESTQMPEKKTHVRAQMLTSGFFTDCSPTDEIISYKEQKKRLRSPQAESSQKNNASSSSLSRHSSSSLSRHSSTSEEDETESEESFGNVEHACKLILVSYIDLKTLQSDFIRKKVISAKNKHCYTNFLSAIQEQRQYGFKRPKFSEGLLETLDAFKSTYLIDTHAEITWNMEEEDAESSMHELIH</sequence>
<feature type="compositionally biased region" description="Low complexity" evidence="1">
    <location>
        <begin position="391"/>
        <end position="407"/>
    </location>
</feature>
<dbReference type="Proteomes" id="UP000006671">
    <property type="component" value="Unassembled WGS sequence"/>
</dbReference>
<dbReference type="InterPro" id="IPR036305">
    <property type="entry name" value="RGS_sf"/>
</dbReference>
<dbReference type="VEuPathDB" id="AmoebaDB:NAEGRDRAFT_62767"/>
<name>D2V158_NAEGR</name>
<dbReference type="CDD" id="cd07440">
    <property type="entry name" value="RGS"/>
    <property type="match status" value="1"/>
</dbReference>
<dbReference type="GeneID" id="8852625"/>
<dbReference type="STRING" id="5762.D2V158"/>
<proteinExistence type="predicted"/>
<dbReference type="SMART" id="SM00315">
    <property type="entry name" value="RGS"/>
    <property type="match status" value="1"/>
</dbReference>
<feature type="domain" description="RGS" evidence="2">
    <location>
        <begin position="24"/>
        <end position="151"/>
    </location>
</feature>
<evidence type="ECO:0000313" key="3">
    <source>
        <dbReference type="EMBL" id="EFC49254.1"/>
    </source>
</evidence>
<dbReference type="PANTHER" id="PTHR10845">
    <property type="entry name" value="REGULATOR OF G PROTEIN SIGNALING"/>
    <property type="match status" value="1"/>
</dbReference>
<dbReference type="AlphaFoldDB" id="D2V158"/>
<feature type="compositionally biased region" description="Polar residues" evidence="1">
    <location>
        <begin position="381"/>
        <end position="390"/>
    </location>
</feature>
<dbReference type="Gene3D" id="1.10.167.10">
    <property type="entry name" value="Regulator of G-protein Signalling 4, domain 2"/>
    <property type="match status" value="1"/>
</dbReference>
<dbReference type="Pfam" id="PF00615">
    <property type="entry name" value="RGS"/>
    <property type="match status" value="1"/>
</dbReference>
<dbReference type="PANTHER" id="PTHR10845:SF192">
    <property type="entry name" value="DOUBLE HIT, ISOFORM B"/>
    <property type="match status" value="1"/>
</dbReference>
<dbReference type="InterPro" id="IPR023393">
    <property type="entry name" value="START-like_dom_sf"/>
</dbReference>
<organism evidence="4">
    <name type="scientific">Naegleria gruberi</name>
    <name type="common">Amoeba</name>
    <dbReference type="NCBI Taxonomy" id="5762"/>
    <lineage>
        <taxon>Eukaryota</taxon>
        <taxon>Discoba</taxon>
        <taxon>Heterolobosea</taxon>
        <taxon>Tetramitia</taxon>
        <taxon>Eutetramitia</taxon>
        <taxon>Vahlkampfiidae</taxon>
        <taxon>Naegleria</taxon>
    </lineage>
</organism>
<feature type="compositionally biased region" description="Acidic residues" evidence="1">
    <location>
        <begin position="410"/>
        <end position="419"/>
    </location>
</feature>